<dbReference type="InterPro" id="IPR035279">
    <property type="entry name" value="DUF5358"/>
</dbReference>
<organism evidence="2 3">
    <name type="scientific">Aggregatibacter aphrophilus ATCC 33389</name>
    <dbReference type="NCBI Taxonomy" id="985008"/>
    <lineage>
        <taxon>Bacteria</taxon>
        <taxon>Pseudomonadati</taxon>
        <taxon>Pseudomonadota</taxon>
        <taxon>Gammaproteobacteria</taxon>
        <taxon>Pasteurellales</taxon>
        <taxon>Pasteurellaceae</taxon>
        <taxon>Aggregatibacter</taxon>
    </lineage>
</organism>
<dbReference type="EMBL" id="LR134327">
    <property type="protein sequence ID" value="VEF42144.1"/>
    <property type="molecule type" value="Genomic_DNA"/>
</dbReference>
<name>A0A448F7W0_AGGAP</name>
<dbReference type="OrthoDB" id="5678162at2"/>
<dbReference type="PROSITE" id="PS51257">
    <property type="entry name" value="PROKAR_LIPOPROTEIN"/>
    <property type="match status" value="1"/>
</dbReference>
<evidence type="ECO:0008006" key="4">
    <source>
        <dbReference type="Google" id="ProtNLM"/>
    </source>
</evidence>
<gene>
    <name evidence="2" type="ORF">NCTC5906_00813</name>
</gene>
<dbReference type="Proteomes" id="UP000272690">
    <property type="component" value="Chromosome"/>
</dbReference>
<feature type="region of interest" description="Disordered" evidence="1">
    <location>
        <begin position="165"/>
        <end position="184"/>
    </location>
</feature>
<protein>
    <recommendedName>
        <fullName evidence="4">Lipoprotein</fullName>
    </recommendedName>
</protein>
<evidence type="ECO:0000256" key="1">
    <source>
        <dbReference type="SAM" id="MobiDB-lite"/>
    </source>
</evidence>
<evidence type="ECO:0000313" key="3">
    <source>
        <dbReference type="Proteomes" id="UP000272690"/>
    </source>
</evidence>
<accession>A0A448F7W0</accession>
<sequence>MLKKYLLVLPISILTACVGYYPYPQFEPGYPAPSVQYNDDEEKAIFSTRRTYEPKYQNPRYKISTEDMEKFILAKNNLEYCLLPELGKQSDKRITALEKRLLKDMINDELAKIVGKPSACTIFDDQSSYDYFQFKYQQLNHDVNNIREFECRDLKRHFRDRLNERKRKQGLAGDSRSVESQMQKQRQTIDDAFRRFHTQQESIERQIRGESEPLYKSNKNINVDWTDPYSRGW</sequence>
<dbReference type="GeneID" id="49635229"/>
<evidence type="ECO:0000313" key="2">
    <source>
        <dbReference type="EMBL" id="VEF42144.1"/>
    </source>
</evidence>
<proteinExistence type="predicted"/>
<dbReference type="AlphaFoldDB" id="A0A448F7W0"/>
<dbReference type="Pfam" id="PF17311">
    <property type="entry name" value="DUF5358"/>
    <property type="match status" value="1"/>
</dbReference>
<reference evidence="2 3" key="1">
    <citation type="submission" date="2018-12" db="EMBL/GenBank/DDBJ databases">
        <authorList>
            <consortium name="Pathogen Informatics"/>
        </authorList>
    </citation>
    <scope>NUCLEOTIDE SEQUENCE [LARGE SCALE GENOMIC DNA]</scope>
    <source>
        <strain evidence="2 3">NCTC5906</strain>
    </source>
</reference>
<dbReference type="RefSeq" id="WP_005704272.1">
    <property type="nucleotide sequence ID" value="NZ_AEWB02000016.1"/>
</dbReference>